<evidence type="ECO:0000313" key="3">
    <source>
        <dbReference type="Proteomes" id="UP000192247"/>
    </source>
</evidence>
<dbReference type="AlphaFoldDB" id="A0A1V9X1K4"/>
<evidence type="ECO:0000256" key="1">
    <source>
        <dbReference type="SAM" id="MobiDB-lite"/>
    </source>
</evidence>
<dbReference type="EMBL" id="MNPL01028734">
    <property type="protein sequence ID" value="OQR67475.1"/>
    <property type="molecule type" value="Genomic_DNA"/>
</dbReference>
<protein>
    <submittedName>
        <fullName evidence="2">SH2 domain-containing protein 4A-like</fullName>
    </submittedName>
</protein>
<keyword evidence="3" id="KW-1185">Reference proteome</keyword>
<reference evidence="2 3" key="1">
    <citation type="journal article" date="2017" name="Gigascience">
        <title>Draft genome of the honey bee ectoparasitic mite, Tropilaelaps mercedesae, is shaped by the parasitic life history.</title>
        <authorList>
            <person name="Dong X."/>
            <person name="Armstrong S.D."/>
            <person name="Xia D."/>
            <person name="Makepeace B.L."/>
            <person name="Darby A.C."/>
            <person name="Kadowaki T."/>
        </authorList>
    </citation>
    <scope>NUCLEOTIDE SEQUENCE [LARGE SCALE GENOMIC DNA]</scope>
    <source>
        <strain evidence="2">Wuxi-XJTLU</strain>
    </source>
</reference>
<gene>
    <name evidence="2" type="ORF">BIW11_13501</name>
</gene>
<feature type="compositionally biased region" description="Basic and acidic residues" evidence="1">
    <location>
        <begin position="79"/>
        <end position="90"/>
    </location>
</feature>
<proteinExistence type="predicted"/>
<feature type="compositionally biased region" description="Polar residues" evidence="1">
    <location>
        <begin position="91"/>
        <end position="128"/>
    </location>
</feature>
<comment type="caution">
    <text evidence="2">The sequence shown here is derived from an EMBL/GenBank/DDBJ whole genome shotgun (WGS) entry which is preliminary data.</text>
</comment>
<feature type="compositionally biased region" description="Polar residues" evidence="1">
    <location>
        <begin position="47"/>
        <end position="56"/>
    </location>
</feature>
<name>A0A1V9X1K4_9ACAR</name>
<accession>A0A1V9X1K4</accession>
<feature type="compositionally biased region" description="Low complexity" evidence="1">
    <location>
        <begin position="144"/>
        <end position="178"/>
    </location>
</feature>
<dbReference type="GO" id="GO:0005737">
    <property type="term" value="C:cytoplasm"/>
    <property type="evidence" value="ECO:0007669"/>
    <property type="project" value="TreeGrafter"/>
</dbReference>
<dbReference type="OrthoDB" id="6499129at2759"/>
<organism evidence="2 3">
    <name type="scientific">Tropilaelaps mercedesae</name>
    <dbReference type="NCBI Taxonomy" id="418985"/>
    <lineage>
        <taxon>Eukaryota</taxon>
        <taxon>Metazoa</taxon>
        <taxon>Ecdysozoa</taxon>
        <taxon>Arthropoda</taxon>
        <taxon>Chelicerata</taxon>
        <taxon>Arachnida</taxon>
        <taxon>Acari</taxon>
        <taxon>Parasitiformes</taxon>
        <taxon>Mesostigmata</taxon>
        <taxon>Gamasina</taxon>
        <taxon>Dermanyssoidea</taxon>
        <taxon>Laelapidae</taxon>
        <taxon>Tropilaelaps</taxon>
    </lineage>
</organism>
<feature type="region of interest" description="Disordered" evidence="1">
    <location>
        <begin position="40"/>
        <end position="187"/>
    </location>
</feature>
<feature type="non-terminal residue" evidence="2">
    <location>
        <position position="187"/>
    </location>
</feature>
<dbReference type="STRING" id="418985.A0A1V9X1K4"/>
<dbReference type="PANTHER" id="PTHR14388:SF17">
    <property type="entry name" value="SH2 DOMAIN-CONTAINING PROTEIN"/>
    <property type="match status" value="1"/>
</dbReference>
<dbReference type="InParanoid" id="A0A1V9X1K4"/>
<dbReference type="PANTHER" id="PTHR14388">
    <property type="entry name" value="T CELL-SPECIFIC ADAPTER PROTEIN TSAD"/>
    <property type="match status" value="1"/>
</dbReference>
<evidence type="ECO:0000313" key="2">
    <source>
        <dbReference type="EMBL" id="OQR67475.1"/>
    </source>
</evidence>
<dbReference type="Proteomes" id="UP000192247">
    <property type="component" value="Unassembled WGS sequence"/>
</dbReference>
<sequence>MLAQILRDMYIDPALLAELDDEQKSVLFCKMREEQIRRWKQREAENQNDVPKSNNSSKKRVGFLLGTDGKPWTWVMGDEDPKCQPPESHRSPQNSLKALSGRMNESTNSQNSFNNRDATSLPKQTNGHVANDDGLGAPPRRPTSLPLIPSALRSSSSSPVNGTLTANGNNNNQQHHNAYSSANDNGN</sequence>